<protein>
    <submittedName>
        <fullName evidence="1">Uncharacterized protein</fullName>
    </submittedName>
</protein>
<name>A0ABD2PK62_9PLAT</name>
<dbReference type="Proteomes" id="UP001626550">
    <property type="component" value="Unassembled WGS sequence"/>
</dbReference>
<proteinExistence type="predicted"/>
<feature type="non-terminal residue" evidence="1">
    <location>
        <position position="149"/>
    </location>
</feature>
<accession>A0ABD2PK62</accession>
<dbReference type="EMBL" id="JBJKFK010007256">
    <property type="protein sequence ID" value="KAL3307480.1"/>
    <property type="molecule type" value="Genomic_DNA"/>
</dbReference>
<keyword evidence="2" id="KW-1185">Reference proteome</keyword>
<reference evidence="1 2" key="1">
    <citation type="submission" date="2024-11" db="EMBL/GenBank/DDBJ databases">
        <title>Adaptive evolution of stress response genes in parasites aligns with host niche diversity.</title>
        <authorList>
            <person name="Hahn C."/>
            <person name="Resl P."/>
        </authorList>
    </citation>
    <scope>NUCLEOTIDE SEQUENCE [LARGE SCALE GENOMIC DNA]</scope>
    <source>
        <strain evidence="1">EGGRZ-B1_66</strain>
        <tissue evidence="1">Body</tissue>
    </source>
</reference>
<sequence>MAVLAAESTLIHRRAAMCEVDCLNKYKSMIQSDESNLRKYIKCQDDALSDMSKLLDADAQVVERTKLNLMKTHFLSVDMENDLKRIEYYLDFLKPERLTKLRKMRAQLVVSDKYPEIIRQVLERKIKLETTSHRVYADFSPHNKSMMKP</sequence>
<evidence type="ECO:0000313" key="1">
    <source>
        <dbReference type="EMBL" id="KAL3307480.1"/>
    </source>
</evidence>
<gene>
    <name evidence="1" type="ORF">Ciccas_014003</name>
</gene>
<organism evidence="1 2">
    <name type="scientific">Cichlidogyrus casuarinus</name>
    <dbReference type="NCBI Taxonomy" id="1844966"/>
    <lineage>
        <taxon>Eukaryota</taxon>
        <taxon>Metazoa</taxon>
        <taxon>Spiralia</taxon>
        <taxon>Lophotrochozoa</taxon>
        <taxon>Platyhelminthes</taxon>
        <taxon>Monogenea</taxon>
        <taxon>Monopisthocotylea</taxon>
        <taxon>Dactylogyridea</taxon>
        <taxon>Ancyrocephalidae</taxon>
        <taxon>Cichlidogyrus</taxon>
    </lineage>
</organism>
<evidence type="ECO:0000313" key="2">
    <source>
        <dbReference type="Proteomes" id="UP001626550"/>
    </source>
</evidence>
<dbReference type="AlphaFoldDB" id="A0ABD2PK62"/>
<comment type="caution">
    <text evidence="1">The sequence shown here is derived from an EMBL/GenBank/DDBJ whole genome shotgun (WGS) entry which is preliminary data.</text>
</comment>